<keyword evidence="7" id="KW-0249">Electron transport</keyword>
<accession>A0A1D2YWH9</accession>
<keyword evidence="4 13" id="KW-0349">Heme</keyword>
<dbReference type="GO" id="GO:0009325">
    <property type="term" value="C:nitrate reductase complex"/>
    <property type="evidence" value="ECO:0007669"/>
    <property type="project" value="InterPro"/>
</dbReference>
<proteinExistence type="predicted"/>
<feature type="binding site" description="axial binding residue" evidence="13">
    <location>
        <position position="173"/>
    </location>
    <ligand>
        <name>heme b</name>
        <dbReference type="ChEBI" id="CHEBI:60344"/>
        <label>1</label>
    </ligand>
    <ligandPart>
        <name>Fe</name>
        <dbReference type="ChEBI" id="CHEBI:18248"/>
    </ligandPart>
</feature>
<feature type="transmembrane region" description="Helical" evidence="14">
    <location>
        <begin position="77"/>
        <end position="96"/>
    </location>
</feature>
<evidence type="ECO:0000256" key="12">
    <source>
        <dbReference type="ARBA" id="ARBA00023136"/>
    </source>
</evidence>
<dbReference type="EMBL" id="MIJF01000009">
    <property type="protein sequence ID" value="OEG00059.1"/>
    <property type="molecule type" value="Genomic_DNA"/>
</dbReference>
<organism evidence="16 17">
    <name type="scientific">Vulcanibacillus modesticaldus</name>
    <dbReference type="NCBI Taxonomy" id="337097"/>
    <lineage>
        <taxon>Bacteria</taxon>
        <taxon>Bacillati</taxon>
        <taxon>Bacillota</taxon>
        <taxon>Bacilli</taxon>
        <taxon>Bacillales</taxon>
        <taxon>Bacillaceae</taxon>
        <taxon>Vulcanibacillus</taxon>
    </lineage>
</organism>
<evidence type="ECO:0000256" key="5">
    <source>
        <dbReference type="ARBA" id="ARBA00022692"/>
    </source>
</evidence>
<dbReference type="GO" id="GO:0009055">
    <property type="term" value="F:electron transfer activity"/>
    <property type="evidence" value="ECO:0007669"/>
    <property type="project" value="TreeGrafter"/>
</dbReference>
<evidence type="ECO:0000313" key="16">
    <source>
        <dbReference type="EMBL" id="OEG00059.1"/>
    </source>
</evidence>
<dbReference type="FunFam" id="1.20.950.20:FF:000001">
    <property type="entry name" value="Respiratory nitrate reductase subunit gamma"/>
    <property type="match status" value="1"/>
</dbReference>
<dbReference type="AlphaFoldDB" id="A0A1D2YWH9"/>
<keyword evidence="10 13" id="KW-0408">Iron</keyword>
<evidence type="ECO:0000256" key="8">
    <source>
        <dbReference type="ARBA" id="ARBA00022989"/>
    </source>
</evidence>
<comment type="subcellular location">
    <subcellularLocation>
        <location evidence="1">Cell membrane</location>
        <topology evidence="1">Multi-pass membrane protein</topology>
    </subcellularLocation>
</comment>
<evidence type="ECO:0000256" key="11">
    <source>
        <dbReference type="ARBA" id="ARBA00023063"/>
    </source>
</evidence>
<dbReference type="InterPro" id="IPR036197">
    <property type="entry name" value="NarG-like_sf"/>
</dbReference>
<gene>
    <name evidence="16" type="ORF">BHF71_06605</name>
</gene>
<comment type="caution">
    <text evidence="16">The sequence shown here is derived from an EMBL/GenBank/DDBJ whole genome shotgun (WGS) entry which is preliminary data.</text>
</comment>
<evidence type="ECO:0000256" key="13">
    <source>
        <dbReference type="PIRSR" id="PIRSR603816-1"/>
    </source>
</evidence>
<dbReference type="SUPFAM" id="SSF103501">
    <property type="entry name" value="Respiratory nitrate reductase 1 gamma chain"/>
    <property type="match status" value="1"/>
</dbReference>
<keyword evidence="8 14" id="KW-1133">Transmembrane helix</keyword>
<evidence type="ECO:0000256" key="9">
    <source>
        <dbReference type="ARBA" id="ARBA00023002"/>
    </source>
</evidence>
<dbReference type="GO" id="GO:0046872">
    <property type="term" value="F:metal ion binding"/>
    <property type="evidence" value="ECO:0007669"/>
    <property type="project" value="UniProtKB-KW"/>
</dbReference>
<dbReference type="GO" id="GO:0019645">
    <property type="term" value="P:anaerobic electron transport chain"/>
    <property type="evidence" value="ECO:0007669"/>
    <property type="project" value="TreeGrafter"/>
</dbReference>
<feature type="transmembrane region" description="Helical" evidence="14">
    <location>
        <begin position="108"/>
        <end position="128"/>
    </location>
</feature>
<evidence type="ECO:0000256" key="2">
    <source>
        <dbReference type="ARBA" id="ARBA00022448"/>
    </source>
</evidence>
<reference evidence="16 17" key="1">
    <citation type="submission" date="2016-09" db="EMBL/GenBank/DDBJ databases">
        <title>Draft genome sequence for the type strain of Vulcanibacillus modesticaldus BR, a strictly anaerobic, moderately thermophilic, and nitrate-reducing bacterium from deep sea-hydrothermal vents of the Mid-Atlantic Ridge.</title>
        <authorList>
            <person name="Abin C.A."/>
            <person name="Hollibaugh J.T."/>
        </authorList>
    </citation>
    <scope>NUCLEOTIDE SEQUENCE [LARGE SCALE GENOMIC DNA]</scope>
    <source>
        <strain evidence="16 17">BR</strain>
    </source>
</reference>
<evidence type="ECO:0000256" key="10">
    <source>
        <dbReference type="ARBA" id="ARBA00023004"/>
    </source>
</evidence>
<evidence type="ECO:0000256" key="14">
    <source>
        <dbReference type="SAM" id="Phobius"/>
    </source>
</evidence>
<feature type="domain" description="NarG-like" evidence="15">
    <location>
        <begin position="1"/>
        <end position="210"/>
    </location>
</feature>
<dbReference type="InterPro" id="IPR023234">
    <property type="entry name" value="NarG-like_domain"/>
</dbReference>
<keyword evidence="12 14" id="KW-0472">Membrane</keyword>
<evidence type="ECO:0000256" key="3">
    <source>
        <dbReference type="ARBA" id="ARBA00022475"/>
    </source>
</evidence>
<dbReference type="InterPro" id="IPR003816">
    <property type="entry name" value="Nitrate_red_gam"/>
</dbReference>
<dbReference type="Proteomes" id="UP000243739">
    <property type="component" value="Unassembled WGS sequence"/>
</dbReference>
<dbReference type="PANTHER" id="PTHR30598">
    <property type="entry name" value="NITRATE REDUCTASE PRIVATE CHAPERONE, REDOX ENZYME MATURATION PROTEIN REMP FAMILY"/>
    <property type="match status" value="1"/>
</dbReference>
<dbReference type="Gene3D" id="1.20.950.20">
    <property type="entry name" value="Transmembrane di-heme cytochromes, Chain C"/>
    <property type="match status" value="1"/>
</dbReference>
<evidence type="ECO:0000256" key="6">
    <source>
        <dbReference type="ARBA" id="ARBA00022723"/>
    </source>
</evidence>
<keyword evidence="6" id="KW-0479">Metal-binding</keyword>
<feature type="binding site" description="axial binding residue" evidence="13">
    <location>
        <position position="191"/>
    </location>
    <ligand>
        <name>heme b</name>
        <dbReference type="ChEBI" id="CHEBI:60344"/>
        <label>1</label>
    </ligand>
    <ligandPart>
        <name>Fe</name>
        <dbReference type="ChEBI" id="CHEBI:18248"/>
    </ligandPart>
</feature>
<keyword evidence="9" id="KW-0560">Oxidoreductase</keyword>
<dbReference type="InterPro" id="IPR051936">
    <property type="entry name" value="Heme-iron_electron_transfer"/>
</dbReference>
<name>A0A1D2YWH9_9BACI</name>
<evidence type="ECO:0000256" key="1">
    <source>
        <dbReference type="ARBA" id="ARBA00004651"/>
    </source>
</evidence>
<protein>
    <submittedName>
        <fullName evidence="16">Respiratory nitrate reductase subunit gamma</fullName>
    </submittedName>
</protein>
<dbReference type="GO" id="GO:0008940">
    <property type="term" value="F:nitrate reductase activity"/>
    <property type="evidence" value="ECO:0007669"/>
    <property type="project" value="InterPro"/>
</dbReference>
<keyword evidence="17" id="KW-1185">Reference proteome</keyword>
<sequence>MLATFVVGHIYRYNTDQIGWTAKSSEFLEKNNLKWGSILFHIGILMVFGGHVVGLLVPKSVVEGLGISEEMYHASAIYGGGLAGIITLIGIIILLFRRISDSRVIATSSFNDTLIAVLLLVEIGMGVYNTLGFNLFVGGFDYRETIAPWIRGLFILKPNPLLMKDVPLFFKLHTIFAFAIFGLWPFTRLVHVWSLPLEYIRRSYIVYRSRRTKKAY</sequence>
<feature type="binding site" description="axial binding residue" evidence="13">
    <location>
        <position position="51"/>
    </location>
    <ligand>
        <name>heme b</name>
        <dbReference type="ChEBI" id="CHEBI:60344"/>
        <label>1</label>
    </ligand>
    <ligandPart>
        <name>Fe</name>
        <dbReference type="ChEBI" id="CHEBI:18248"/>
    </ligandPart>
</feature>
<dbReference type="GO" id="GO:0042128">
    <property type="term" value="P:nitrate assimilation"/>
    <property type="evidence" value="ECO:0007669"/>
    <property type="project" value="UniProtKB-KW"/>
</dbReference>
<dbReference type="STRING" id="337097.BHF71_06605"/>
<feature type="transmembrane region" description="Helical" evidence="14">
    <location>
        <begin position="38"/>
        <end position="57"/>
    </location>
</feature>
<keyword evidence="5 14" id="KW-0812">Transmembrane</keyword>
<dbReference type="GO" id="GO:0020037">
    <property type="term" value="F:heme binding"/>
    <property type="evidence" value="ECO:0007669"/>
    <property type="project" value="TreeGrafter"/>
</dbReference>
<dbReference type="GO" id="GO:0005886">
    <property type="term" value="C:plasma membrane"/>
    <property type="evidence" value="ECO:0007669"/>
    <property type="project" value="UniProtKB-SubCell"/>
</dbReference>
<keyword evidence="2" id="KW-0813">Transport</keyword>
<feature type="binding site" description="axial binding residue" evidence="13">
    <location>
        <position position="41"/>
    </location>
    <ligand>
        <name>heme b</name>
        <dbReference type="ChEBI" id="CHEBI:60344"/>
        <label>1</label>
    </ligand>
    <ligandPart>
        <name>Fe</name>
        <dbReference type="ChEBI" id="CHEBI:18248"/>
    </ligandPart>
</feature>
<evidence type="ECO:0000256" key="7">
    <source>
        <dbReference type="ARBA" id="ARBA00022982"/>
    </source>
</evidence>
<dbReference type="Pfam" id="PF02665">
    <property type="entry name" value="Nitrate_red_gam"/>
    <property type="match status" value="1"/>
</dbReference>
<evidence type="ECO:0000313" key="17">
    <source>
        <dbReference type="Proteomes" id="UP000243739"/>
    </source>
</evidence>
<dbReference type="NCBIfam" id="TIGR00351">
    <property type="entry name" value="narI"/>
    <property type="match status" value="1"/>
</dbReference>
<feature type="transmembrane region" description="Helical" evidence="14">
    <location>
        <begin position="168"/>
        <end position="186"/>
    </location>
</feature>
<evidence type="ECO:0000256" key="4">
    <source>
        <dbReference type="ARBA" id="ARBA00022617"/>
    </source>
</evidence>
<dbReference type="PANTHER" id="PTHR30598:SF3">
    <property type="entry name" value="RESPIRATORY NITRATE REDUCTASE 1 GAMMA CHAIN"/>
    <property type="match status" value="1"/>
</dbReference>
<keyword evidence="11" id="KW-0534">Nitrate assimilation</keyword>
<evidence type="ECO:0000259" key="15">
    <source>
        <dbReference type="Pfam" id="PF02665"/>
    </source>
</evidence>
<keyword evidence="3" id="KW-1003">Cell membrane</keyword>